<dbReference type="SUPFAM" id="SSF53335">
    <property type="entry name" value="S-adenosyl-L-methionine-dependent methyltransferases"/>
    <property type="match status" value="1"/>
</dbReference>
<dbReference type="PROSITE" id="PS51683">
    <property type="entry name" value="SAM_OMT_II"/>
    <property type="match status" value="1"/>
</dbReference>
<dbReference type="InterPro" id="IPR001077">
    <property type="entry name" value="COMT_C"/>
</dbReference>
<dbReference type="PANTHER" id="PTHR43712:SF2">
    <property type="entry name" value="O-METHYLTRANSFERASE CICE"/>
    <property type="match status" value="1"/>
</dbReference>
<dbReference type="PIRSF" id="PIRSF005739">
    <property type="entry name" value="O-mtase"/>
    <property type="match status" value="1"/>
</dbReference>
<dbReference type="STRING" id="1505087.AYJ54_16125"/>
<accession>A0A176YM74</accession>
<evidence type="ECO:0000256" key="3">
    <source>
        <dbReference type="ARBA" id="ARBA00022691"/>
    </source>
</evidence>
<comment type="caution">
    <text evidence="6">The sequence shown here is derived from an EMBL/GenBank/DDBJ whole genome shotgun (WGS) entry which is preliminary data.</text>
</comment>
<dbReference type="InterPro" id="IPR036388">
    <property type="entry name" value="WH-like_DNA-bd_sf"/>
</dbReference>
<evidence type="ECO:0000256" key="2">
    <source>
        <dbReference type="ARBA" id="ARBA00022679"/>
    </source>
</evidence>
<reference evidence="6 7" key="1">
    <citation type="submission" date="2016-03" db="EMBL/GenBank/DDBJ databases">
        <title>Draft Genome Sequence of the Strain BR 10245 (Bradyrhizobium sp.) isolated from nodules of Centrolobium paraense.</title>
        <authorList>
            <person name="Simoes-Araujo J.L.Sr."/>
            <person name="Barauna A.C."/>
            <person name="Silva K."/>
            <person name="Zilli J.E."/>
        </authorList>
    </citation>
    <scope>NUCLEOTIDE SEQUENCE [LARGE SCALE GENOMIC DNA]</scope>
    <source>
        <strain evidence="6 7">BR 10245</strain>
    </source>
</reference>
<protein>
    <recommendedName>
        <fullName evidence="8">Methyltransferase</fullName>
    </recommendedName>
</protein>
<dbReference type="GO" id="GO:0008171">
    <property type="term" value="F:O-methyltransferase activity"/>
    <property type="evidence" value="ECO:0007669"/>
    <property type="project" value="InterPro"/>
</dbReference>
<keyword evidence="7" id="KW-1185">Reference proteome</keyword>
<dbReference type="InterPro" id="IPR036390">
    <property type="entry name" value="WH_DNA-bd_sf"/>
</dbReference>
<dbReference type="Gene3D" id="1.10.287.1350">
    <property type="match status" value="1"/>
</dbReference>
<dbReference type="EMBL" id="LUUB01000063">
    <property type="protein sequence ID" value="OAF08253.1"/>
    <property type="molecule type" value="Genomic_DNA"/>
</dbReference>
<dbReference type="SUPFAM" id="SSF46785">
    <property type="entry name" value="Winged helix' DNA-binding domain"/>
    <property type="match status" value="1"/>
</dbReference>
<organism evidence="6 7">
    <name type="scientific">Bradyrhizobium centrolobii</name>
    <dbReference type="NCBI Taxonomy" id="1505087"/>
    <lineage>
        <taxon>Bacteria</taxon>
        <taxon>Pseudomonadati</taxon>
        <taxon>Pseudomonadota</taxon>
        <taxon>Alphaproteobacteria</taxon>
        <taxon>Hyphomicrobiales</taxon>
        <taxon>Nitrobacteraceae</taxon>
        <taxon>Bradyrhizobium</taxon>
    </lineage>
</organism>
<dbReference type="InterPro" id="IPR012967">
    <property type="entry name" value="COMT_dimerisation"/>
</dbReference>
<proteinExistence type="predicted"/>
<feature type="domain" description="O-methyltransferase C-terminal" evidence="4">
    <location>
        <begin position="114"/>
        <end position="320"/>
    </location>
</feature>
<dbReference type="Gene3D" id="1.10.10.10">
    <property type="entry name" value="Winged helix-like DNA-binding domain superfamily/Winged helix DNA-binding domain"/>
    <property type="match status" value="1"/>
</dbReference>
<evidence type="ECO:0008006" key="8">
    <source>
        <dbReference type="Google" id="ProtNLM"/>
    </source>
</evidence>
<dbReference type="PANTHER" id="PTHR43712">
    <property type="entry name" value="PUTATIVE (AFU_ORTHOLOGUE AFUA_4G14580)-RELATED"/>
    <property type="match status" value="1"/>
</dbReference>
<evidence type="ECO:0000313" key="6">
    <source>
        <dbReference type="EMBL" id="OAF08253.1"/>
    </source>
</evidence>
<keyword evidence="1" id="KW-0489">Methyltransferase</keyword>
<gene>
    <name evidence="6" type="ORF">AYJ54_16125</name>
</gene>
<dbReference type="InterPro" id="IPR029063">
    <property type="entry name" value="SAM-dependent_MTases_sf"/>
</dbReference>
<dbReference type="Pfam" id="PF08100">
    <property type="entry name" value="Dimerisation"/>
    <property type="match status" value="1"/>
</dbReference>
<evidence type="ECO:0000259" key="5">
    <source>
        <dbReference type="Pfam" id="PF08100"/>
    </source>
</evidence>
<dbReference type="RefSeq" id="WP_161491884.1">
    <property type="nucleotide sequence ID" value="NZ_LUUB01000063.1"/>
</dbReference>
<dbReference type="AlphaFoldDB" id="A0A176YM74"/>
<dbReference type="InterPro" id="IPR016461">
    <property type="entry name" value="COMT-like"/>
</dbReference>
<dbReference type="Gene3D" id="3.40.50.150">
    <property type="entry name" value="Vaccinia Virus protein VP39"/>
    <property type="match status" value="1"/>
</dbReference>
<keyword evidence="3" id="KW-0949">S-adenosyl-L-methionine</keyword>
<dbReference type="GO" id="GO:0046983">
    <property type="term" value="F:protein dimerization activity"/>
    <property type="evidence" value="ECO:0007669"/>
    <property type="project" value="InterPro"/>
</dbReference>
<sequence>MQAKAASTEPVAEMLSLLNACLTTQALHVAARLGIADELSAGPRTVGEISAALGVHPEALDRLMRMLASVGVLSAGKDGTFQLTALGQTLRSDAANSVRDWALYVGASAPWAAWGHLYESVKTGAPGFVLAHGMPTYEYLESQPELSRPFNRWMSKQSAQHNAAIVDAYDFARFGLVADIGGGQGSTLAAVLQRHPSLRGVLFDKPSVVAESSPLDDTGTRDRCAIVGGDMLESVPAGADLYMTKRVLMIWGDDDALRVLKNCAARLSPTAKVLVIEMVMAPLGEPGPATTFDILMLLANKGGRIRTEDEFRELFAKAGLKLDRVIPTRSPNVLLEGTLA</sequence>
<feature type="domain" description="O-methyltransferase dimerisation" evidence="5">
    <location>
        <begin position="16"/>
        <end position="90"/>
    </location>
</feature>
<dbReference type="Proteomes" id="UP000076959">
    <property type="component" value="Unassembled WGS sequence"/>
</dbReference>
<dbReference type="OrthoDB" id="9766840at2"/>
<keyword evidence="2" id="KW-0808">Transferase</keyword>
<evidence type="ECO:0000313" key="7">
    <source>
        <dbReference type="Proteomes" id="UP000076959"/>
    </source>
</evidence>
<dbReference type="Pfam" id="PF00891">
    <property type="entry name" value="Methyltransf_2"/>
    <property type="match status" value="1"/>
</dbReference>
<evidence type="ECO:0000259" key="4">
    <source>
        <dbReference type="Pfam" id="PF00891"/>
    </source>
</evidence>
<evidence type="ECO:0000256" key="1">
    <source>
        <dbReference type="ARBA" id="ARBA00022603"/>
    </source>
</evidence>
<dbReference type="GO" id="GO:0032259">
    <property type="term" value="P:methylation"/>
    <property type="evidence" value="ECO:0007669"/>
    <property type="project" value="UniProtKB-KW"/>
</dbReference>
<name>A0A176YM74_9BRAD</name>